<evidence type="ECO:0000256" key="1">
    <source>
        <dbReference type="SAM" id="MobiDB-lite"/>
    </source>
</evidence>
<dbReference type="AlphaFoldDB" id="A0A1F5FVR0"/>
<dbReference type="PANTHER" id="PTHR47505:SF1">
    <property type="entry name" value="DNA UTILIZATION PROTEIN YHGH"/>
    <property type="match status" value="1"/>
</dbReference>
<organism evidence="3 4">
    <name type="scientific">Candidatus Curtissbacteria bacterium RBG_13_40_7</name>
    <dbReference type="NCBI Taxonomy" id="1797706"/>
    <lineage>
        <taxon>Bacteria</taxon>
        <taxon>Candidatus Curtissiibacteriota</taxon>
    </lineage>
</organism>
<accession>A0A1F5FVR0</accession>
<evidence type="ECO:0000313" key="3">
    <source>
        <dbReference type="EMBL" id="OGD83706.1"/>
    </source>
</evidence>
<evidence type="ECO:0000259" key="2">
    <source>
        <dbReference type="Pfam" id="PF18912"/>
    </source>
</evidence>
<dbReference type="SUPFAM" id="SSF53271">
    <property type="entry name" value="PRTase-like"/>
    <property type="match status" value="1"/>
</dbReference>
<reference evidence="3 4" key="1">
    <citation type="journal article" date="2016" name="Nat. Commun.">
        <title>Thousands of microbial genomes shed light on interconnected biogeochemical processes in an aquifer system.</title>
        <authorList>
            <person name="Anantharaman K."/>
            <person name="Brown C.T."/>
            <person name="Hug L.A."/>
            <person name="Sharon I."/>
            <person name="Castelle C.J."/>
            <person name="Probst A.J."/>
            <person name="Thomas B.C."/>
            <person name="Singh A."/>
            <person name="Wilkins M.J."/>
            <person name="Karaoz U."/>
            <person name="Brodie E.L."/>
            <person name="Williams K.H."/>
            <person name="Hubbard S.S."/>
            <person name="Banfield J.F."/>
        </authorList>
    </citation>
    <scope>NUCLEOTIDE SEQUENCE [LARGE SCALE GENOMIC DNA]</scope>
</reference>
<dbReference type="InterPro" id="IPR029057">
    <property type="entry name" value="PRTase-like"/>
</dbReference>
<evidence type="ECO:0000313" key="4">
    <source>
        <dbReference type="Proteomes" id="UP000179252"/>
    </source>
</evidence>
<name>A0A1F5FVR0_9BACT</name>
<dbReference type="EMBL" id="MFAU01000040">
    <property type="protein sequence ID" value="OGD83706.1"/>
    <property type="molecule type" value="Genomic_DNA"/>
</dbReference>
<dbReference type="PANTHER" id="PTHR47505">
    <property type="entry name" value="DNA UTILIZATION PROTEIN YHGH"/>
    <property type="match status" value="1"/>
</dbReference>
<proteinExistence type="predicted"/>
<comment type="caution">
    <text evidence="3">The sequence shown here is derived from an EMBL/GenBank/DDBJ whole genome shotgun (WGS) entry which is preliminary data.</text>
</comment>
<dbReference type="InterPro" id="IPR044005">
    <property type="entry name" value="DZR_2"/>
</dbReference>
<dbReference type="Pfam" id="PF18912">
    <property type="entry name" value="DZR_2"/>
    <property type="match status" value="1"/>
</dbReference>
<protein>
    <recommendedName>
        <fullName evidence="2">Double zinc ribbon domain-containing protein</fullName>
    </recommendedName>
</protein>
<sequence>MAFSFIDLFFPKRCVSCGGIGAYICSECYSRIEYLEKPVCPVCQRQAIVGKTHPGCRNKYSLDGLVCACRYQGAVKAAIAKVKYKWVYDIGKSLTDLIVDNFWRYELPSDIILCPIPLYSNREKWRGFNQARILAKVLSKQFRQSYTEVLFRTRDTKPQVGLKKKERLENIKGAFDLHPSLHPSGHPEFSSGSDIRG</sequence>
<gene>
    <name evidence="3" type="ORF">A2165_00455</name>
</gene>
<dbReference type="InterPro" id="IPR051910">
    <property type="entry name" value="ComF/GntX_DNA_util-trans"/>
</dbReference>
<feature type="domain" description="Double zinc ribbon" evidence="2">
    <location>
        <begin position="6"/>
        <end position="48"/>
    </location>
</feature>
<feature type="non-terminal residue" evidence="3">
    <location>
        <position position="197"/>
    </location>
</feature>
<feature type="region of interest" description="Disordered" evidence="1">
    <location>
        <begin position="178"/>
        <end position="197"/>
    </location>
</feature>
<dbReference type="Proteomes" id="UP000179252">
    <property type="component" value="Unassembled WGS sequence"/>
</dbReference>